<feature type="compositionally biased region" description="Basic and acidic residues" evidence="1">
    <location>
        <begin position="1"/>
        <end position="13"/>
    </location>
</feature>
<dbReference type="Proteomes" id="UP000064893">
    <property type="component" value="Chromosome"/>
</dbReference>
<feature type="transmembrane region" description="Helical" evidence="2">
    <location>
        <begin position="102"/>
        <end position="120"/>
    </location>
</feature>
<dbReference type="InterPro" id="IPR054331">
    <property type="entry name" value="LiaF_TM"/>
</dbReference>
<dbReference type="OrthoDB" id="129627at2"/>
<keyword evidence="2" id="KW-0472">Membrane</keyword>
<dbReference type="PANTHER" id="PTHR40763:SF5">
    <property type="entry name" value="MEMBRANE PROTEIN"/>
    <property type="match status" value="1"/>
</dbReference>
<keyword evidence="2" id="KW-0812">Transmembrane</keyword>
<feature type="region of interest" description="Disordered" evidence="1">
    <location>
        <begin position="1"/>
        <end position="21"/>
    </location>
</feature>
<keyword evidence="2" id="KW-1133">Transmembrane helix</keyword>
<protein>
    <submittedName>
        <fullName evidence="5">Putative membrane protein</fullName>
    </submittedName>
</protein>
<dbReference type="AlphaFoldDB" id="A0A0S2I3J0"/>
<dbReference type="Pfam" id="PF09922">
    <property type="entry name" value="LiaF-like_C"/>
    <property type="match status" value="1"/>
</dbReference>
<dbReference type="InterPro" id="IPR024425">
    <property type="entry name" value="LiaF-like_C"/>
</dbReference>
<feature type="transmembrane region" description="Helical" evidence="2">
    <location>
        <begin position="79"/>
        <end position="96"/>
    </location>
</feature>
<reference evidence="5 6" key="1">
    <citation type="submission" date="2015-11" db="EMBL/GenBank/DDBJ databases">
        <title>Description and complete genome sequence of a novel strain predominating in hypersaline microbial mats and representing a new family of the Bacteriodetes phylum.</title>
        <authorList>
            <person name="Spring S."/>
            <person name="Bunk B."/>
            <person name="Sproer C."/>
            <person name="Klenk H.-P."/>
        </authorList>
    </citation>
    <scope>NUCLEOTIDE SEQUENCE [LARGE SCALE GENOMIC DNA]</scope>
    <source>
        <strain evidence="5 6">L21-Spi-D4</strain>
    </source>
</reference>
<feature type="domain" description="Cell wall-active antibiotics response LiaF-like C-terminal" evidence="3">
    <location>
        <begin position="157"/>
        <end position="225"/>
    </location>
</feature>
<dbReference type="KEGG" id="blq:L21SP5_03405"/>
<dbReference type="EMBL" id="CP013118">
    <property type="protein sequence ID" value="ALO17016.1"/>
    <property type="molecule type" value="Genomic_DNA"/>
</dbReference>
<dbReference type="Pfam" id="PF22570">
    <property type="entry name" value="LiaF-TM"/>
    <property type="match status" value="1"/>
</dbReference>
<dbReference type="STRING" id="1307839.L21SP5_03405"/>
<keyword evidence="6" id="KW-1185">Reference proteome</keyword>
<gene>
    <name evidence="5" type="ORF">L21SP5_03405</name>
</gene>
<name>A0A0S2I3J0_9BACT</name>
<evidence type="ECO:0000259" key="4">
    <source>
        <dbReference type="Pfam" id="PF22570"/>
    </source>
</evidence>
<evidence type="ECO:0000256" key="1">
    <source>
        <dbReference type="SAM" id="MobiDB-lite"/>
    </source>
</evidence>
<evidence type="ECO:0000313" key="5">
    <source>
        <dbReference type="EMBL" id="ALO17016.1"/>
    </source>
</evidence>
<evidence type="ECO:0000259" key="3">
    <source>
        <dbReference type="Pfam" id="PF09922"/>
    </source>
</evidence>
<feature type="domain" description="LiaF transmembrane" evidence="4">
    <location>
        <begin position="29"/>
        <end position="124"/>
    </location>
</feature>
<evidence type="ECO:0000313" key="6">
    <source>
        <dbReference type="Proteomes" id="UP000064893"/>
    </source>
</evidence>
<sequence>MTHTAETKKDPQHFNKQTSNTGGAKRLMTGVLLLATGGLLLLSNFDLLSWYLEDIIFSWQMLLIAIGFISLAGRNYTGAIILFAIGGFFLLPDIFTNLRIDFVSVFWPLVIIVIGLTLILRRRNFMSSHHEHSHSEDFIDELNIFGGSERILNSEFFEGGKITSIFGGSSVNLKNVKLKNGYAEIEMTSIFGGSKLYVPENWNIRIEATSIFGGINDKRQLDVTETVNTNTLVIKGAAIFGGGEILS</sequence>
<organism evidence="5 6">
    <name type="scientific">Salinivirga cyanobacteriivorans</name>
    <dbReference type="NCBI Taxonomy" id="1307839"/>
    <lineage>
        <taxon>Bacteria</taxon>
        <taxon>Pseudomonadati</taxon>
        <taxon>Bacteroidota</taxon>
        <taxon>Bacteroidia</taxon>
        <taxon>Bacteroidales</taxon>
        <taxon>Salinivirgaceae</taxon>
        <taxon>Salinivirga</taxon>
    </lineage>
</organism>
<feature type="transmembrane region" description="Helical" evidence="2">
    <location>
        <begin position="55"/>
        <end position="72"/>
    </location>
</feature>
<feature type="transmembrane region" description="Helical" evidence="2">
    <location>
        <begin position="26"/>
        <end position="43"/>
    </location>
</feature>
<dbReference type="PANTHER" id="PTHR40763">
    <property type="entry name" value="MEMBRANE PROTEIN-RELATED"/>
    <property type="match status" value="1"/>
</dbReference>
<proteinExistence type="predicted"/>
<accession>A0A0S2I3J0</accession>
<dbReference type="RefSeq" id="WP_057954350.1">
    <property type="nucleotide sequence ID" value="NZ_CP013118.1"/>
</dbReference>
<evidence type="ECO:0000256" key="2">
    <source>
        <dbReference type="SAM" id="Phobius"/>
    </source>
</evidence>